<protein>
    <submittedName>
        <fullName evidence="6">Ribosome biogenesis protein SLX9 homolog</fullName>
    </submittedName>
</protein>
<feature type="compositionally biased region" description="Basic and acidic residues" evidence="4">
    <location>
        <begin position="186"/>
        <end position="197"/>
    </location>
</feature>
<dbReference type="GO" id="GO:0030688">
    <property type="term" value="C:preribosome, small subunit precursor"/>
    <property type="evidence" value="ECO:0007669"/>
    <property type="project" value="InterPro"/>
</dbReference>
<dbReference type="OrthoDB" id="18703at2759"/>
<evidence type="ECO:0000313" key="6">
    <source>
        <dbReference type="RefSeq" id="XP_030627849.1"/>
    </source>
</evidence>
<comment type="subcellular location">
    <subcellularLocation>
        <location evidence="1">Nucleus</location>
        <location evidence="1">Nucleolus</location>
    </subcellularLocation>
</comment>
<evidence type="ECO:0000313" key="5">
    <source>
        <dbReference type="Proteomes" id="UP000504632"/>
    </source>
</evidence>
<sequence>MVGKIKRIRQKLHQGAVKLEHATAAGSTLPNLEKAPTQAEVPSFGLSGTVKTASLPQRAKTGDSAKDIKTFSSFPSGIFSGTKITPESLVQTLKFDEPTHVVPPVLPTGEPRGSEPKKQQSKKEKMRERRERWLKKISAIKLAKEQQAAQARRKATPVVGDMRPLVDALPELSQLLPTTKTTTRRKTNDPVKKRAEPTDFSLMKPTQKRKFLETETSRFSEAMKNPAFRTGSLAAIGEHLRKRLKQEDEQSPS</sequence>
<comment type="similarity">
    <text evidence="2">Belongs to the SLX9 family.</text>
</comment>
<gene>
    <name evidence="6" type="primary">slx9</name>
</gene>
<dbReference type="PANTHER" id="PTHR31109:SF2">
    <property type="entry name" value="RIBOSOME BIOGENESIS PROTEIN SLX9 HOMOLOG"/>
    <property type="match status" value="1"/>
</dbReference>
<dbReference type="InterPro" id="IPR028160">
    <property type="entry name" value="Slx9-like"/>
</dbReference>
<feature type="region of interest" description="Disordered" evidence="4">
    <location>
        <begin position="179"/>
        <end position="200"/>
    </location>
</feature>
<keyword evidence="3" id="KW-0539">Nucleus</keyword>
<accession>A0A6J2V6B3</accession>
<dbReference type="Proteomes" id="UP000504632">
    <property type="component" value="Chromosome 4"/>
</dbReference>
<evidence type="ECO:0000256" key="3">
    <source>
        <dbReference type="ARBA" id="ARBA00023242"/>
    </source>
</evidence>
<organism evidence="5 6">
    <name type="scientific">Chanos chanos</name>
    <name type="common">Milkfish</name>
    <name type="synonym">Mugil chanos</name>
    <dbReference type="NCBI Taxonomy" id="29144"/>
    <lineage>
        <taxon>Eukaryota</taxon>
        <taxon>Metazoa</taxon>
        <taxon>Chordata</taxon>
        <taxon>Craniata</taxon>
        <taxon>Vertebrata</taxon>
        <taxon>Euteleostomi</taxon>
        <taxon>Actinopterygii</taxon>
        <taxon>Neopterygii</taxon>
        <taxon>Teleostei</taxon>
        <taxon>Ostariophysi</taxon>
        <taxon>Gonorynchiformes</taxon>
        <taxon>Chanidae</taxon>
        <taxon>Chanos</taxon>
    </lineage>
</organism>
<dbReference type="FunCoup" id="A0A6J2V6B3">
    <property type="interactions" value="712"/>
</dbReference>
<evidence type="ECO:0000256" key="1">
    <source>
        <dbReference type="ARBA" id="ARBA00004604"/>
    </source>
</evidence>
<name>A0A6J2V6B3_CHACN</name>
<dbReference type="GO" id="GO:0005730">
    <property type="term" value="C:nucleolus"/>
    <property type="evidence" value="ECO:0007669"/>
    <property type="project" value="UniProtKB-SubCell"/>
</dbReference>
<dbReference type="AlphaFoldDB" id="A0A6J2V6B3"/>
<feature type="region of interest" description="Disordered" evidence="4">
    <location>
        <begin position="100"/>
        <end position="130"/>
    </location>
</feature>
<evidence type="ECO:0000256" key="4">
    <source>
        <dbReference type="SAM" id="MobiDB-lite"/>
    </source>
</evidence>
<dbReference type="InParanoid" id="A0A6J2V6B3"/>
<dbReference type="PANTHER" id="PTHR31109">
    <property type="entry name" value="PROTEIN FAM207A"/>
    <property type="match status" value="1"/>
</dbReference>
<dbReference type="GO" id="GO:0030686">
    <property type="term" value="C:90S preribosome"/>
    <property type="evidence" value="ECO:0007669"/>
    <property type="project" value="InterPro"/>
</dbReference>
<keyword evidence="5" id="KW-1185">Reference proteome</keyword>
<reference evidence="6" key="1">
    <citation type="submission" date="2025-08" db="UniProtKB">
        <authorList>
            <consortium name="RefSeq"/>
        </authorList>
    </citation>
    <scope>IDENTIFICATION</scope>
</reference>
<feature type="compositionally biased region" description="Basic and acidic residues" evidence="4">
    <location>
        <begin position="112"/>
        <end position="130"/>
    </location>
</feature>
<dbReference type="Pfam" id="PF15341">
    <property type="entry name" value="SLX9"/>
    <property type="match status" value="1"/>
</dbReference>
<dbReference type="GO" id="GO:0000462">
    <property type="term" value="P:maturation of SSU-rRNA from tricistronic rRNA transcript (SSU-rRNA, 5.8S rRNA, LSU-rRNA)"/>
    <property type="evidence" value="ECO:0007669"/>
    <property type="project" value="InterPro"/>
</dbReference>
<proteinExistence type="inferred from homology"/>
<dbReference type="CTD" id="85395"/>
<dbReference type="GeneID" id="115810076"/>
<dbReference type="RefSeq" id="XP_030627849.1">
    <property type="nucleotide sequence ID" value="XM_030771989.1"/>
</dbReference>
<evidence type="ECO:0000256" key="2">
    <source>
        <dbReference type="ARBA" id="ARBA00011022"/>
    </source>
</evidence>